<dbReference type="EMBL" id="JBHSIS010000020">
    <property type="protein sequence ID" value="MFC4857921.1"/>
    <property type="molecule type" value="Genomic_DNA"/>
</dbReference>
<dbReference type="RefSeq" id="WP_378059987.1">
    <property type="nucleotide sequence ID" value="NZ_JBHSIS010000020.1"/>
</dbReference>
<keyword evidence="3" id="KW-1185">Reference proteome</keyword>
<evidence type="ECO:0000313" key="2">
    <source>
        <dbReference type="EMBL" id="MFC4857921.1"/>
    </source>
</evidence>
<dbReference type="InterPro" id="IPR036188">
    <property type="entry name" value="FAD/NAD-bd_sf"/>
</dbReference>
<accession>A0ABV9SBX1</accession>
<name>A0ABV9SBX1_9PSEU</name>
<feature type="domain" description="FAD-dependent urate hydroxylase HpyO/Asp monooxygenase CreE-like FAD/NAD(P)-binding" evidence="1">
    <location>
        <begin position="13"/>
        <end position="158"/>
    </location>
</feature>
<dbReference type="InterPro" id="IPR038732">
    <property type="entry name" value="HpyO/CreE_NAD-binding"/>
</dbReference>
<comment type="caution">
    <text evidence="2">The sequence shown here is derived from an EMBL/GenBank/DDBJ whole genome shotgun (WGS) entry which is preliminary data.</text>
</comment>
<dbReference type="SUPFAM" id="SSF51905">
    <property type="entry name" value="FAD/NAD(P)-binding domain"/>
    <property type="match status" value="1"/>
</dbReference>
<organism evidence="2 3">
    <name type="scientific">Actinophytocola glycyrrhizae</name>
    <dbReference type="NCBI Taxonomy" id="2044873"/>
    <lineage>
        <taxon>Bacteria</taxon>
        <taxon>Bacillati</taxon>
        <taxon>Actinomycetota</taxon>
        <taxon>Actinomycetes</taxon>
        <taxon>Pseudonocardiales</taxon>
        <taxon>Pseudonocardiaceae</taxon>
    </lineage>
</organism>
<dbReference type="Pfam" id="PF13454">
    <property type="entry name" value="NAD_binding_9"/>
    <property type="match status" value="1"/>
</dbReference>
<dbReference type="PANTHER" id="PTHR40254">
    <property type="entry name" value="BLR0577 PROTEIN"/>
    <property type="match status" value="1"/>
</dbReference>
<proteinExistence type="predicted"/>
<evidence type="ECO:0000259" key="1">
    <source>
        <dbReference type="Pfam" id="PF13454"/>
    </source>
</evidence>
<evidence type="ECO:0000313" key="3">
    <source>
        <dbReference type="Proteomes" id="UP001595859"/>
    </source>
</evidence>
<protein>
    <submittedName>
        <fullName evidence="2">FAD/NAD(P)-binding protein</fullName>
    </submittedName>
</protein>
<gene>
    <name evidence="2" type="ORF">ACFPCV_30850</name>
</gene>
<dbReference type="PANTHER" id="PTHR40254:SF1">
    <property type="entry name" value="BLR0577 PROTEIN"/>
    <property type="match status" value="1"/>
</dbReference>
<sequence>MTIESTGPVVVQIGRGPTGTALARHLLPALPPGARYLVIDRDPGAARLAFGTPEPTHLLNTRAGNSSLNRDDPDEFQRWLTTRAESDPAPEFPPRALYGRYVRDVFDHAVREARAAGVVVELVSDSAVRIGRDGARTQVHCASGRVLDADRVVTCLGMMAASEPYPELVGHPSYFANAWPLPALPKGATVAVIGTRLTAVDVHLTLAARWHTGRVLLASRSGRLPRVRGAETTAAVPHLQRCVQLAVAAGTLSLADFGRALVADVEAASVAPPDWERILAGGPTTRGMLAADLAEVDTGVKRGWQQVLNAAGPLCALAWQLLGDRDRDEVLTRWMTPILVHGAPMPPPTARRVLAGMDSGRLGVLAGLRSVRPLGRRFELVTGHGRQEVDVVVNATGGGTDVAAMRSQPLVAAMLDDGLLTAHPLGGARIDVGTFEPLDASGAPVRGIHLVGDLARGAMLITNDVGALVAQAAQAAGAIRAGMAATVLSRTGRP</sequence>
<dbReference type="InterPro" id="IPR052189">
    <property type="entry name" value="L-asp_N-monooxygenase_NS-form"/>
</dbReference>
<dbReference type="Proteomes" id="UP001595859">
    <property type="component" value="Unassembled WGS sequence"/>
</dbReference>
<dbReference type="Gene3D" id="3.50.50.60">
    <property type="entry name" value="FAD/NAD(P)-binding domain"/>
    <property type="match status" value="1"/>
</dbReference>
<reference evidence="3" key="1">
    <citation type="journal article" date="2019" name="Int. J. Syst. Evol. Microbiol.">
        <title>The Global Catalogue of Microorganisms (GCM) 10K type strain sequencing project: providing services to taxonomists for standard genome sequencing and annotation.</title>
        <authorList>
            <consortium name="The Broad Institute Genomics Platform"/>
            <consortium name="The Broad Institute Genome Sequencing Center for Infectious Disease"/>
            <person name="Wu L."/>
            <person name="Ma J."/>
        </authorList>
    </citation>
    <scope>NUCLEOTIDE SEQUENCE [LARGE SCALE GENOMIC DNA]</scope>
    <source>
        <strain evidence="3">ZS-22-S1</strain>
    </source>
</reference>